<name>A0ABM3TJI7_BALAC</name>
<keyword evidence="1" id="KW-1185">Reference proteome</keyword>
<gene>
    <name evidence="2" type="primary">LOC103008269</name>
</gene>
<dbReference type="GeneID" id="103008269"/>
<dbReference type="RefSeq" id="XP_057402262.1">
    <property type="nucleotide sequence ID" value="XM_057546279.1"/>
</dbReference>
<evidence type="ECO:0000313" key="1">
    <source>
        <dbReference type="Proteomes" id="UP001652580"/>
    </source>
</evidence>
<accession>A0ABM3TJI7</accession>
<proteinExistence type="predicted"/>
<dbReference type="Proteomes" id="UP001652580">
    <property type="component" value="Chromosome 5"/>
</dbReference>
<protein>
    <submittedName>
        <fullName evidence="2">Uncharacterized protein LOC103008269 isoform X2</fullName>
    </submittedName>
</protein>
<reference evidence="2" key="1">
    <citation type="submission" date="2025-08" db="UniProtKB">
        <authorList>
            <consortium name="RefSeq"/>
        </authorList>
    </citation>
    <scope>IDENTIFICATION</scope>
</reference>
<organism evidence="1 2">
    <name type="scientific">Balaenoptera acutorostrata</name>
    <name type="common">Common minke whale</name>
    <name type="synonym">Balaena rostrata</name>
    <dbReference type="NCBI Taxonomy" id="9767"/>
    <lineage>
        <taxon>Eukaryota</taxon>
        <taxon>Metazoa</taxon>
        <taxon>Chordata</taxon>
        <taxon>Craniata</taxon>
        <taxon>Vertebrata</taxon>
        <taxon>Euteleostomi</taxon>
        <taxon>Mammalia</taxon>
        <taxon>Eutheria</taxon>
        <taxon>Laurasiatheria</taxon>
        <taxon>Artiodactyla</taxon>
        <taxon>Whippomorpha</taxon>
        <taxon>Cetacea</taxon>
        <taxon>Mysticeti</taxon>
        <taxon>Balaenopteridae</taxon>
        <taxon>Balaenoptera</taxon>
    </lineage>
</organism>
<evidence type="ECO:0000313" key="2">
    <source>
        <dbReference type="RefSeq" id="XP_057402262.1"/>
    </source>
</evidence>
<sequence>MMETSTLGFLELTLPVPVSWIWSQVKPGVLTIVTSRSSSQGGWSGSFWPMLTHGCLMRSGPGPSYHGVQHYSQAPHVHRRAAVALPQQEFRGSIRVSAADRVQLDSAITLVAEAKVSTCVPVRMCQANFTSPKVPSPMEAMLPEAMASRASSKMPLMTAATWMQLEIIK</sequence>